<keyword evidence="3 10" id="KW-0132">Cell division</keyword>
<evidence type="ECO:0000256" key="4">
    <source>
        <dbReference type="ARBA" id="ARBA00022723"/>
    </source>
</evidence>
<accession>A0A4R7JTT4</accession>
<dbReference type="PANTHER" id="PTHR11649:SF13">
    <property type="entry name" value="ENGB-TYPE G DOMAIN-CONTAINING PROTEIN"/>
    <property type="match status" value="1"/>
</dbReference>
<feature type="domain" description="EngB-type G" evidence="11">
    <location>
        <begin position="31"/>
        <end position="206"/>
    </location>
</feature>
<dbReference type="Pfam" id="PF01926">
    <property type="entry name" value="MMR_HSR1"/>
    <property type="match status" value="1"/>
</dbReference>
<evidence type="ECO:0000256" key="2">
    <source>
        <dbReference type="ARBA" id="ARBA00009638"/>
    </source>
</evidence>
<proteinExistence type="inferred from homology"/>
<dbReference type="AlphaFoldDB" id="A0A4R7JTT4"/>
<dbReference type="GO" id="GO:0005829">
    <property type="term" value="C:cytosol"/>
    <property type="evidence" value="ECO:0007669"/>
    <property type="project" value="TreeGrafter"/>
</dbReference>
<dbReference type="CDD" id="cd01876">
    <property type="entry name" value="YihA_EngB"/>
    <property type="match status" value="1"/>
</dbReference>
<dbReference type="InterPro" id="IPR006073">
    <property type="entry name" value="GTP-bd"/>
</dbReference>
<dbReference type="EMBL" id="SOAX01000004">
    <property type="protein sequence ID" value="TDT40309.1"/>
    <property type="molecule type" value="Genomic_DNA"/>
</dbReference>
<dbReference type="Proteomes" id="UP000295830">
    <property type="component" value="Unassembled WGS sequence"/>
</dbReference>
<keyword evidence="7 10" id="KW-0342">GTP-binding</keyword>
<evidence type="ECO:0000256" key="3">
    <source>
        <dbReference type="ARBA" id="ARBA00022618"/>
    </source>
</evidence>
<dbReference type="PANTHER" id="PTHR11649">
    <property type="entry name" value="MSS1/TRME-RELATED GTP-BINDING PROTEIN"/>
    <property type="match status" value="1"/>
</dbReference>
<evidence type="ECO:0000256" key="6">
    <source>
        <dbReference type="ARBA" id="ARBA00022842"/>
    </source>
</evidence>
<gene>
    <name evidence="10" type="primary">engB</name>
    <name evidence="12" type="ORF">DES49_2075</name>
</gene>
<keyword evidence="8 10" id="KW-0717">Septation</keyword>
<dbReference type="RefSeq" id="WP_243865014.1">
    <property type="nucleotide sequence ID" value="NZ_SOAX01000004.1"/>
</dbReference>
<name>A0A4R7JTT4_9GAMM</name>
<dbReference type="GO" id="GO:0005525">
    <property type="term" value="F:GTP binding"/>
    <property type="evidence" value="ECO:0007669"/>
    <property type="project" value="UniProtKB-UniRule"/>
</dbReference>
<dbReference type="PROSITE" id="PS51706">
    <property type="entry name" value="G_ENGB"/>
    <property type="match status" value="1"/>
</dbReference>
<dbReference type="NCBIfam" id="TIGR03598">
    <property type="entry name" value="GTPase_YsxC"/>
    <property type="match status" value="1"/>
</dbReference>
<dbReference type="GO" id="GO:0046872">
    <property type="term" value="F:metal ion binding"/>
    <property type="evidence" value="ECO:0007669"/>
    <property type="project" value="UniProtKB-KW"/>
</dbReference>
<keyword evidence="6" id="KW-0460">Magnesium</keyword>
<comment type="cofactor">
    <cofactor evidence="1">
        <name>Mg(2+)</name>
        <dbReference type="ChEBI" id="CHEBI:18420"/>
    </cofactor>
</comment>
<evidence type="ECO:0000313" key="13">
    <source>
        <dbReference type="Proteomes" id="UP000295830"/>
    </source>
</evidence>
<dbReference type="HAMAP" id="MF_00321">
    <property type="entry name" value="GTPase_EngB"/>
    <property type="match status" value="1"/>
</dbReference>
<keyword evidence="5 10" id="KW-0547">Nucleotide-binding</keyword>
<evidence type="ECO:0000256" key="8">
    <source>
        <dbReference type="ARBA" id="ARBA00023210"/>
    </source>
</evidence>
<dbReference type="GO" id="GO:0000917">
    <property type="term" value="P:division septum assembly"/>
    <property type="evidence" value="ECO:0007669"/>
    <property type="project" value="UniProtKB-KW"/>
</dbReference>
<evidence type="ECO:0000256" key="7">
    <source>
        <dbReference type="ARBA" id="ARBA00023134"/>
    </source>
</evidence>
<dbReference type="InterPro" id="IPR019987">
    <property type="entry name" value="GTP-bd_ribosome_bio_YsxC"/>
</dbReference>
<comment type="similarity">
    <text evidence="2 10">Belongs to the TRAFAC class TrmE-Era-EngA-EngB-Septin-like GTPase superfamily. EngB GTPase family.</text>
</comment>
<reference evidence="12 13" key="1">
    <citation type="submission" date="2019-03" db="EMBL/GenBank/DDBJ databases">
        <title>Genomic Encyclopedia of Type Strains, Phase IV (KMG-IV): sequencing the most valuable type-strain genomes for metagenomic binning, comparative biology and taxonomic classification.</title>
        <authorList>
            <person name="Goeker M."/>
        </authorList>
    </citation>
    <scope>NUCLEOTIDE SEQUENCE [LARGE SCALE GENOMIC DNA]</scope>
    <source>
        <strain evidence="12 13">DSM 15505</strain>
    </source>
</reference>
<dbReference type="InterPro" id="IPR030393">
    <property type="entry name" value="G_ENGB_dom"/>
</dbReference>
<evidence type="ECO:0000259" key="11">
    <source>
        <dbReference type="PROSITE" id="PS51706"/>
    </source>
</evidence>
<evidence type="ECO:0000256" key="9">
    <source>
        <dbReference type="ARBA" id="ARBA00023306"/>
    </source>
</evidence>
<evidence type="ECO:0000256" key="5">
    <source>
        <dbReference type="ARBA" id="ARBA00022741"/>
    </source>
</evidence>
<dbReference type="InterPro" id="IPR027417">
    <property type="entry name" value="P-loop_NTPase"/>
</dbReference>
<keyword evidence="9 10" id="KW-0131">Cell cycle</keyword>
<evidence type="ECO:0000256" key="1">
    <source>
        <dbReference type="ARBA" id="ARBA00001946"/>
    </source>
</evidence>
<evidence type="ECO:0000313" key="12">
    <source>
        <dbReference type="EMBL" id="TDT40309.1"/>
    </source>
</evidence>
<comment type="function">
    <text evidence="10">Necessary for normal cell division and for the maintenance of normal septation.</text>
</comment>
<keyword evidence="13" id="KW-1185">Reference proteome</keyword>
<evidence type="ECO:0000256" key="10">
    <source>
        <dbReference type="HAMAP-Rule" id="MF_00321"/>
    </source>
</evidence>
<dbReference type="Gene3D" id="3.40.50.300">
    <property type="entry name" value="P-loop containing nucleotide triphosphate hydrolases"/>
    <property type="match status" value="1"/>
</dbReference>
<sequence length="210" mass="23645">MTDQSPHPTIAFNSARFLTSAAHLDQCPEDEGCEVAFAGRSNSGKSSALNAITRNSKLARTSKTPGRTRLINFFTLSRPGARLVDLPGYGYARVSREMQQDWEKHLGAYLEHRQSLRGMTLIMDIRHPLSEFDEMLIEWCQHHDLPMLLLLTKADKLKKNPARQQVRDVQNALRDVPCVTRVQPFSALKGDGIDEARAHLSQWLDGPDPD</sequence>
<dbReference type="FunFam" id="3.40.50.300:FF:000098">
    <property type="entry name" value="Probable GTP-binding protein EngB"/>
    <property type="match status" value="1"/>
</dbReference>
<comment type="caution">
    <text evidence="12">The sequence shown here is derived from an EMBL/GenBank/DDBJ whole genome shotgun (WGS) entry which is preliminary data.</text>
</comment>
<protein>
    <recommendedName>
        <fullName evidence="10">Probable GTP-binding protein EngB</fullName>
    </recommendedName>
</protein>
<dbReference type="SUPFAM" id="SSF52540">
    <property type="entry name" value="P-loop containing nucleoside triphosphate hydrolases"/>
    <property type="match status" value="1"/>
</dbReference>
<keyword evidence="4" id="KW-0479">Metal-binding</keyword>
<organism evidence="12 13">
    <name type="scientific">Halospina denitrificans</name>
    <dbReference type="NCBI Taxonomy" id="332522"/>
    <lineage>
        <taxon>Bacteria</taxon>
        <taxon>Pseudomonadati</taxon>
        <taxon>Pseudomonadota</taxon>
        <taxon>Gammaproteobacteria</taxon>
        <taxon>Halospina</taxon>
    </lineage>
</organism>